<dbReference type="PANTHER" id="PTHR13132:SF29">
    <property type="entry name" value="ALPHA-(1,6)-FUCOSYLTRANSFERASE"/>
    <property type="match status" value="1"/>
</dbReference>
<keyword evidence="5" id="KW-1185">Reference proteome</keyword>
<protein>
    <submittedName>
        <fullName evidence="4">Uncharacterized protein</fullName>
    </submittedName>
</protein>
<dbReference type="GO" id="GO:0006487">
    <property type="term" value="P:protein N-linked glycosylation"/>
    <property type="evidence" value="ECO:0007669"/>
    <property type="project" value="TreeGrafter"/>
</dbReference>
<gene>
    <name evidence="4" type="ORF">SMTD_LOCUS3393</name>
</gene>
<dbReference type="InterPro" id="IPR027350">
    <property type="entry name" value="GT23_dom"/>
</dbReference>
<reference evidence="4 5" key="1">
    <citation type="submission" date="2018-11" db="EMBL/GenBank/DDBJ databases">
        <authorList>
            <consortium name="Pathogen Informatics"/>
        </authorList>
    </citation>
    <scope>NUCLEOTIDE SEQUENCE [LARGE SCALE GENOMIC DNA]</scope>
    <source>
        <strain>Denwood</strain>
        <strain evidence="5">Zambia</strain>
    </source>
</reference>
<evidence type="ECO:0000313" key="4">
    <source>
        <dbReference type="EMBL" id="VDO94982.1"/>
    </source>
</evidence>
<dbReference type="PROSITE" id="PS51659">
    <property type="entry name" value="GT23"/>
    <property type="match status" value="1"/>
</dbReference>
<dbReference type="EMBL" id="UZAL01006058">
    <property type="protein sequence ID" value="VDO94982.1"/>
    <property type="molecule type" value="Genomic_DNA"/>
</dbReference>
<dbReference type="AlphaFoldDB" id="A0A183NMQ5"/>
<accession>A0A183NMQ5</accession>
<keyword evidence="1 3" id="KW-0328">Glycosyltransferase</keyword>
<evidence type="ECO:0000256" key="3">
    <source>
        <dbReference type="PROSITE-ProRule" id="PRU00992"/>
    </source>
</evidence>
<evidence type="ECO:0000256" key="1">
    <source>
        <dbReference type="ARBA" id="ARBA00022676"/>
    </source>
</evidence>
<dbReference type="GO" id="GO:0046921">
    <property type="term" value="F:alpha-(1-&gt;6)-fucosyltransferase activity"/>
    <property type="evidence" value="ECO:0007669"/>
    <property type="project" value="TreeGrafter"/>
</dbReference>
<dbReference type="PANTHER" id="PTHR13132">
    <property type="entry name" value="ALPHA- 1,6 -FUCOSYLTRANSFERASE"/>
    <property type="match status" value="1"/>
</dbReference>
<proteinExistence type="inferred from homology"/>
<evidence type="ECO:0000256" key="2">
    <source>
        <dbReference type="ARBA" id="ARBA00022679"/>
    </source>
</evidence>
<dbReference type="InterPro" id="IPR045573">
    <property type="entry name" value="Fut8_N_cat"/>
</dbReference>
<dbReference type="Proteomes" id="UP000269396">
    <property type="component" value="Unassembled WGS sequence"/>
</dbReference>
<keyword evidence="2 3" id="KW-0808">Transferase</keyword>
<comment type="similarity">
    <text evidence="3">Belongs to the glycosyltransferase 23 family.</text>
</comment>
<dbReference type="Pfam" id="PF19745">
    <property type="entry name" value="FUT8_N_cat"/>
    <property type="match status" value="1"/>
</dbReference>
<feature type="region of interest" description="Important for donor substrate binding" evidence="3">
    <location>
        <begin position="88"/>
        <end position="89"/>
    </location>
</feature>
<sequence>MVFDGKAFNTYQAITCPHIETISSSFDWIPQAVPSHLSKLLARLHGAPFAWFIGQLGKFLMRPSFNFPEEFKIFDDQHENPVVGIHVRRTDKVSLCTLIIQFFIFFYLTSVTK</sequence>
<dbReference type="STRING" id="31246.A0A183NMQ5"/>
<organism evidence="4 5">
    <name type="scientific">Schistosoma mattheei</name>
    <dbReference type="NCBI Taxonomy" id="31246"/>
    <lineage>
        <taxon>Eukaryota</taxon>
        <taxon>Metazoa</taxon>
        <taxon>Spiralia</taxon>
        <taxon>Lophotrochozoa</taxon>
        <taxon>Platyhelminthes</taxon>
        <taxon>Trematoda</taxon>
        <taxon>Digenea</taxon>
        <taxon>Strigeidida</taxon>
        <taxon>Schistosomatoidea</taxon>
        <taxon>Schistosomatidae</taxon>
        <taxon>Schistosoma</taxon>
    </lineage>
</organism>
<name>A0A183NMQ5_9TREM</name>
<evidence type="ECO:0000313" key="5">
    <source>
        <dbReference type="Proteomes" id="UP000269396"/>
    </source>
</evidence>